<dbReference type="InterPro" id="IPR035965">
    <property type="entry name" value="PAS-like_dom_sf"/>
</dbReference>
<comment type="catalytic activity">
    <reaction evidence="1">
        <text>ATP + protein L-histidine = ADP + protein N-phospho-L-histidine.</text>
        <dbReference type="EC" id="2.7.13.3"/>
    </reaction>
</comment>
<dbReference type="Pfam" id="PF00512">
    <property type="entry name" value="HisKA"/>
    <property type="match status" value="1"/>
</dbReference>
<dbReference type="EC" id="2.7.13.3" evidence="4"/>
<dbReference type="PANTHER" id="PTHR43047">
    <property type="entry name" value="TWO-COMPONENT HISTIDINE PROTEIN KINASE"/>
    <property type="match status" value="1"/>
</dbReference>
<proteinExistence type="inferred from homology"/>
<dbReference type="SMART" id="SM00388">
    <property type="entry name" value="HisKA"/>
    <property type="match status" value="1"/>
</dbReference>
<dbReference type="InterPro" id="IPR005467">
    <property type="entry name" value="His_kinase_dom"/>
</dbReference>
<dbReference type="RefSeq" id="WP_226593457.1">
    <property type="nucleotide sequence ID" value="NZ_BLAY01000281.1"/>
</dbReference>
<dbReference type="Gene3D" id="3.40.50.2300">
    <property type="match status" value="1"/>
</dbReference>
<keyword evidence="15" id="KW-0175">Coiled coil</keyword>
<evidence type="ECO:0000256" key="14">
    <source>
        <dbReference type="PROSITE-ProRule" id="PRU00169"/>
    </source>
</evidence>
<evidence type="ECO:0000256" key="12">
    <source>
        <dbReference type="ARBA" id="ARBA00023306"/>
    </source>
</evidence>
<dbReference type="Proteomes" id="UP001050975">
    <property type="component" value="Unassembled WGS sequence"/>
</dbReference>
<feature type="domain" description="Histidine kinase" evidence="16">
    <location>
        <begin position="409"/>
        <end position="636"/>
    </location>
</feature>
<dbReference type="InterPro" id="IPR013655">
    <property type="entry name" value="PAS_fold_3"/>
</dbReference>
<comment type="similarity">
    <text evidence="3">In the N-terminal section; belongs to the phytochrome family.</text>
</comment>
<dbReference type="SUPFAM" id="SSF55785">
    <property type="entry name" value="PYP-like sensor domain (PAS domain)"/>
    <property type="match status" value="1"/>
</dbReference>
<evidence type="ECO:0000256" key="13">
    <source>
        <dbReference type="ARBA" id="ARBA00074306"/>
    </source>
</evidence>
<dbReference type="SUPFAM" id="SSF52172">
    <property type="entry name" value="CheY-like"/>
    <property type="match status" value="1"/>
</dbReference>
<keyword evidence="12" id="KW-0131">Cell cycle</keyword>
<accession>A0AAV3XUC6</accession>
<dbReference type="CDD" id="cd17546">
    <property type="entry name" value="REC_hyHK_CKI1_RcsC-like"/>
    <property type="match status" value="1"/>
</dbReference>
<feature type="domain" description="PAC" evidence="19">
    <location>
        <begin position="339"/>
        <end position="391"/>
    </location>
</feature>
<dbReference type="AlphaFoldDB" id="A0AAV3XUC6"/>
<dbReference type="CDD" id="cd06225">
    <property type="entry name" value="HAMP"/>
    <property type="match status" value="1"/>
</dbReference>
<dbReference type="CDD" id="cd00082">
    <property type="entry name" value="HisKA"/>
    <property type="match status" value="1"/>
</dbReference>
<gene>
    <name evidence="21" type="ORF">MiSe_88480</name>
</gene>
<dbReference type="Gene3D" id="3.30.450.20">
    <property type="entry name" value="PAS domain"/>
    <property type="match status" value="1"/>
</dbReference>
<dbReference type="InterPro" id="IPR000014">
    <property type="entry name" value="PAS"/>
</dbReference>
<dbReference type="InterPro" id="IPR001789">
    <property type="entry name" value="Sig_transdc_resp-reg_receiver"/>
</dbReference>
<dbReference type="InterPro" id="IPR000700">
    <property type="entry name" value="PAS-assoc_C"/>
</dbReference>
<evidence type="ECO:0000256" key="10">
    <source>
        <dbReference type="ARBA" id="ARBA00023012"/>
    </source>
</evidence>
<dbReference type="Pfam" id="PF02518">
    <property type="entry name" value="HATPase_c"/>
    <property type="match status" value="1"/>
</dbReference>
<keyword evidence="5 14" id="KW-0597">Phosphoprotein</keyword>
<dbReference type="SMART" id="SM00304">
    <property type="entry name" value="HAMP"/>
    <property type="match status" value="1"/>
</dbReference>
<dbReference type="PROSITE" id="PS50110">
    <property type="entry name" value="RESPONSE_REGULATORY"/>
    <property type="match status" value="1"/>
</dbReference>
<evidence type="ECO:0000259" key="18">
    <source>
        <dbReference type="PROSITE" id="PS50112"/>
    </source>
</evidence>
<feature type="domain" description="PAS" evidence="18">
    <location>
        <begin position="261"/>
        <end position="336"/>
    </location>
</feature>
<evidence type="ECO:0000313" key="21">
    <source>
        <dbReference type="EMBL" id="GET44022.1"/>
    </source>
</evidence>
<evidence type="ECO:0000256" key="5">
    <source>
        <dbReference type="ARBA" id="ARBA00022553"/>
    </source>
</evidence>
<evidence type="ECO:0000259" key="20">
    <source>
        <dbReference type="PROSITE" id="PS50885"/>
    </source>
</evidence>
<dbReference type="NCBIfam" id="TIGR00229">
    <property type="entry name" value="sensory_box"/>
    <property type="match status" value="1"/>
</dbReference>
<comment type="caution">
    <text evidence="21">The sequence shown here is derived from an EMBL/GenBank/DDBJ whole genome shotgun (WGS) entry which is preliminary data.</text>
</comment>
<dbReference type="Gene3D" id="6.10.340.10">
    <property type="match status" value="1"/>
</dbReference>
<dbReference type="FunFam" id="1.10.287.130:FF:000038">
    <property type="entry name" value="Sensory transduction histidine kinase"/>
    <property type="match status" value="1"/>
</dbReference>
<dbReference type="PANTHER" id="PTHR43047:SF72">
    <property type="entry name" value="OSMOSENSING HISTIDINE PROTEIN KINASE SLN1"/>
    <property type="match status" value="1"/>
</dbReference>
<keyword evidence="7" id="KW-0547">Nucleotide-binding</keyword>
<evidence type="ECO:0000256" key="15">
    <source>
        <dbReference type="SAM" id="Coils"/>
    </source>
</evidence>
<dbReference type="CDD" id="cd00130">
    <property type="entry name" value="PAS"/>
    <property type="match status" value="1"/>
</dbReference>
<keyword evidence="11" id="KW-0472">Membrane</keyword>
<dbReference type="InterPro" id="IPR011006">
    <property type="entry name" value="CheY-like_superfamily"/>
</dbReference>
<dbReference type="EMBL" id="BLAY01000281">
    <property type="protein sequence ID" value="GET44022.1"/>
    <property type="molecule type" value="Genomic_DNA"/>
</dbReference>
<dbReference type="Pfam" id="PF08447">
    <property type="entry name" value="PAS_3"/>
    <property type="match status" value="1"/>
</dbReference>
<name>A0AAV3XUC6_9CYAN</name>
<dbReference type="SUPFAM" id="SSF47384">
    <property type="entry name" value="Homodimeric domain of signal transducing histidine kinase"/>
    <property type="match status" value="1"/>
</dbReference>
<dbReference type="Gene3D" id="1.10.287.130">
    <property type="match status" value="1"/>
</dbReference>
<reference evidence="21" key="1">
    <citation type="submission" date="2019-10" db="EMBL/GenBank/DDBJ databases">
        <title>Draft genome sequece of Microseira wollei NIES-4236.</title>
        <authorList>
            <person name="Yamaguchi H."/>
            <person name="Suzuki S."/>
            <person name="Kawachi M."/>
        </authorList>
    </citation>
    <scope>NUCLEOTIDE SEQUENCE</scope>
    <source>
        <strain evidence="21">NIES-4236</strain>
    </source>
</reference>
<dbReference type="PROSITE" id="PS50885">
    <property type="entry name" value="HAMP"/>
    <property type="match status" value="1"/>
</dbReference>
<keyword evidence="8" id="KW-0418">Kinase</keyword>
<dbReference type="CDD" id="cd16922">
    <property type="entry name" value="HATPase_EvgS-ArcB-TorS-like"/>
    <property type="match status" value="1"/>
</dbReference>
<evidence type="ECO:0000256" key="2">
    <source>
        <dbReference type="ARBA" id="ARBA00004370"/>
    </source>
</evidence>
<evidence type="ECO:0000256" key="1">
    <source>
        <dbReference type="ARBA" id="ARBA00000085"/>
    </source>
</evidence>
<evidence type="ECO:0000259" key="16">
    <source>
        <dbReference type="PROSITE" id="PS50109"/>
    </source>
</evidence>
<keyword evidence="6" id="KW-0808">Transferase</keyword>
<dbReference type="SUPFAM" id="SSF158472">
    <property type="entry name" value="HAMP domain-like"/>
    <property type="match status" value="1"/>
</dbReference>
<dbReference type="PRINTS" id="PR00344">
    <property type="entry name" value="BCTRLSENSOR"/>
</dbReference>
<dbReference type="SMART" id="SM00387">
    <property type="entry name" value="HATPase_c"/>
    <property type="match status" value="1"/>
</dbReference>
<keyword evidence="10" id="KW-0902">Two-component regulatory system</keyword>
<dbReference type="SMART" id="SM00091">
    <property type="entry name" value="PAS"/>
    <property type="match status" value="1"/>
</dbReference>
<dbReference type="InterPro" id="IPR004358">
    <property type="entry name" value="Sig_transdc_His_kin-like_C"/>
</dbReference>
<evidence type="ECO:0000256" key="7">
    <source>
        <dbReference type="ARBA" id="ARBA00022741"/>
    </source>
</evidence>
<dbReference type="Pfam" id="PF00072">
    <property type="entry name" value="Response_reg"/>
    <property type="match status" value="1"/>
</dbReference>
<sequence>MKRFSLPLRFSIPTILVLFSSLLGVFSFQRELSLSNSRQEEHAVHDLQLVGSQTSGILEYLYRRGDVEQAEIIISKMGSDPKLRLVLLCDENNRVILSTRYELRNLPVSETPGANSLSAFSIVRENMSAQLKLSEDKRKIWGIYPVLLGAKPGELRPTRVGILLVEYDLSGEKNAAYADALQRSLESIAVIASGCVAVWLLFDKILTQRASKLVAVSNSLAQGKLDVRAQLQGWDELTQISAAFDRMADRIQNDTLALQESEARFRSLVANISGVIYRCGCDREWTTEFISDAIAQISGYPPSDFINNQVRSFASIIHPEDRETVEIAIDSAMQEQQPYTIEYRIVRADNSIRWVYEKGQGIRKSNGDILWIDGAIFDITELKLVETKLQQAKEAAEAANRAKSEFIANMSHELRTPLNAILGFAQVMQRDAAIALEHQSHLEIIHRNGQQLLDLINNVLELSKIEAGTAKLDEINFDLSQLLNGLQEMMRLKASAKQIHLIFERSPDVPQYIKADEKKLRQVLVNLLDNAIKFTDVGTVKLRVVGNSPITNYQLPITNYRLIFEVIDTGSGLTDEAATALFKPFVQINTTEGWQAGMGLGLAISRKFIHLMGGDITVSSTLGTGSTFKFDIPVRLASATDFPQPQQARRIIGLVPNQPPVRLLIVEDQPENRWLLSKLLTSVGFEVKEAKNGQEGVTLWEEWEPHLILMDLRMPVMNGYEATEKIKSTPKGKATAIVAVTGFAFEENRAAIFAAGCDDFISKPFQANVIFAKIADLLGVRYIYEAPAQSCEVSPPPVLKLTPTALRVMPDDWIAKLHQAAVDCDDSWIFHLLKEIPPEYTTLTTALTKLVRDFRFGEIIDLTHQNTLSNPP</sequence>
<feature type="domain" description="Response regulatory" evidence="17">
    <location>
        <begin position="662"/>
        <end position="778"/>
    </location>
</feature>
<evidence type="ECO:0000256" key="4">
    <source>
        <dbReference type="ARBA" id="ARBA00012438"/>
    </source>
</evidence>
<evidence type="ECO:0000259" key="17">
    <source>
        <dbReference type="PROSITE" id="PS50110"/>
    </source>
</evidence>
<dbReference type="PROSITE" id="PS50112">
    <property type="entry name" value="PAS"/>
    <property type="match status" value="1"/>
</dbReference>
<dbReference type="InterPro" id="IPR003594">
    <property type="entry name" value="HATPase_dom"/>
</dbReference>
<dbReference type="GO" id="GO:0009927">
    <property type="term" value="F:histidine phosphotransfer kinase activity"/>
    <property type="evidence" value="ECO:0007669"/>
    <property type="project" value="TreeGrafter"/>
</dbReference>
<dbReference type="SMART" id="SM00448">
    <property type="entry name" value="REC"/>
    <property type="match status" value="1"/>
</dbReference>
<organism evidence="21 22">
    <name type="scientific">Microseira wollei NIES-4236</name>
    <dbReference type="NCBI Taxonomy" id="2530354"/>
    <lineage>
        <taxon>Bacteria</taxon>
        <taxon>Bacillati</taxon>
        <taxon>Cyanobacteriota</taxon>
        <taxon>Cyanophyceae</taxon>
        <taxon>Oscillatoriophycideae</taxon>
        <taxon>Aerosakkonematales</taxon>
        <taxon>Aerosakkonemataceae</taxon>
        <taxon>Microseira</taxon>
    </lineage>
</organism>
<keyword evidence="9" id="KW-0067">ATP-binding</keyword>
<evidence type="ECO:0000256" key="11">
    <source>
        <dbReference type="ARBA" id="ARBA00023136"/>
    </source>
</evidence>
<protein>
    <recommendedName>
        <fullName evidence="13">Circadian input-output histidine kinase CikA</fullName>
        <ecNumber evidence="4">2.7.13.3</ecNumber>
    </recommendedName>
</protein>
<evidence type="ECO:0000256" key="8">
    <source>
        <dbReference type="ARBA" id="ARBA00022777"/>
    </source>
</evidence>
<dbReference type="GO" id="GO:0000155">
    <property type="term" value="F:phosphorelay sensor kinase activity"/>
    <property type="evidence" value="ECO:0007669"/>
    <property type="project" value="InterPro"/>
</dbReference>
<evidence type="ECO:0000256" key="9">
    <source>
        <dbReference type="ARBA" id="ARBA00022840"/>
    </source>
</evidence>
<dbReference type="FunFam" id="3.30.565.10:FF:000010">
    <property type="entry name" value="Sensor histidine kinase RcsC"/>
    <property type="match status" value="1"/>
</dbReference>
<dbReference type="Pfam" id="PF00672">
    <property type="entry name" value="HAMP"/>
    <property type="match status" value="1"/>
</dbReference>
<dbReference type="InterPro" id="IPR003660">
    <property type="entry name" value="HAMP_dom"/>
</dbReference>
<comment type="subcellular location">
    <subcellularLocation>
        <location evidence="2">Membrane</location>
    </subcellularLocation>
</comment>
<feature type="domain" description="HAMP" evidence="20">
    <location>
        <begin position="204"/>
        <end position="256"/>
    </location>
</feature>
<dbReference type="InterPro" id="IPR036097">
    <property type="entry name" value="HisK_dim/P_sf"/>
</dbReference>
<dbReference type="InterPro" id="IPR003661">
    <property type="entry name" value="HisK_dim/P_dom"/>
</dbReference>
<evidence type="ECO:0000256" key="6">
    <source>
        <dbReference type="ARBA" id="ARBA00022679"/>
    </source>
</evidence>
<feature type="coiled-coil region" evidence="15">
    <location>
        <begin position="382"/>
        <end position="409"/>
    </location>
</feature>
<evidence type="ECO:0000313" key="22">
    <source>
        <dbReference type="Proteomes" id="UP001050975"/>
    </source>
</evidence>
<dbReference type="GO" id="GO:0005886">
    <property type="term" value="C:plasma membrane"/>
    <property type="evidence" value="ECO:0007669"/>
    <property type="project" value="TreeGrafter"/>
</dbReference>
<dbReference type="InterPro" id="IPR036890">
    <property type="entry name" value="HATPase_C_sf"/>
</dbReference>
<dbReference type="PROSITE" id="PS50113">
    <property type="entry name" value="PAC"/>
    <property type="match status" value="1"/>
</dbReference>
<keyword evidence="22" id="KW-1185">Reference proteome</keyword>
<dbReference type="PROSITE" id="PS50109">
    <property type="entry name" value="HIS_KIN"/>
    <property type="match status" value="1"/>
</dbReference>
<evidence type="ECO:0000259" key="19">
    <source>
        <dbReference type="PROSITE" id="PS50113"/>
    </source>
</evidence>
<dbReference type="GO" id="GO:0005524">
    <property type="term" value="F:ATP binding"/>
    <property type="evidence" value="ECO:0007669"/>
    <property type="project" value="UniProtKB-KW"/>
</dbReference>
<evidence type="ECO:0000256" key="3">
    <source>
        <dbReference type="ARBA" id="ARBA00006402"/>
    </source>
</evidence>
<dbReference type="Gene3D" id="3.30.565.10">
    <property type="entry name" value="Histidine kinase-like ATPase, C-terminal domain"/>
    <property type="match status" value="1"/>
</dbReference>
<feature type="modified residue" description="4-aspartylphosphate" evidence="14">
    <location>
        <position position="711"/>
    </location>
</feature>
<dbReference type="SUPFAM" id="SSF55874">
    <property type="entry name" value="ATPase domain of HSP90 chaperone/DNA topoisomerase II/histidine kinase"/>
    <property type="match status" value="1"/>
</dbReference>